<evidence type="ECO:0000313" key="2">
    <source>
        <dbReference type="EMBL" id="MBL0003595.1"/>
    </source>
</evidence>
<dbReference type="EMBL" id="JADKGK010000013">
    <property type="protein sequence ID" value="MBL0003595.1"/>
    <property type="molecule type" value="Genomic_DNA"/>
</dbReference>
<dbReference type="PANTHER" id="PTHR37292">
    <property type="entry name" value="VNG6097C"/>
    <property type="match status" value="1"/>
</dbReference>
<dbReference type="PANTHER" id="PTHR37292:SF2">
    <property type="entry name" value="DUF262 DOMAIN-CONTAINING PROTEIN"/>
    <property type="match status" value="1"/>
</dbReference>
<accession>A0A9D7T8X8</accession>
<evidence type="ECO:0000256" key="1">
    <source>
        <dbReference type="SAM" id="MobiDB-lite"/>
    </source>
</evidence>
<dbReference type="Proteomes" id="UP000886632">
    <property type="component" value="Unassembled WGS sequence"/>
</dbReference>
<sequence>MLGQDIDLYAVRGRLRQWFWCGALAEQYGGTIETLIARDAEQVAPWAMAAKDGASVEAPDTVVRAQFAESRLLSLKSKQSAAYKAIYALMMAQPSPCMDWKLHQMIDHTSYTDFVVDIHHVFPKKWCVDNAIDPDRRESIVNKTPLSKVTNIQLGGLDPRLYMSKLDSNGLSPDQVDDLIRSHAIDPAYLRAGDFDAYFADRRRRLVTLVEAAMGQAVNHDIDSVELSEGPEAFGPIGDDPTDSDEEE</sequence>
<evidence type="ECO:0000313" key="3">
    <source>
        <dbReference type="Proteomes" id="UP000886632"/>
    </source>
</evidence>
<feature type="region of interest" description="Disordered" evidence="1">
    <location>
        <begin position="222"/>
        <end position="248"/>
    </location>
</feature>
<dbReference type="AlphaFoldDB" id="A0A9D7T8X8"/>
<name>A0A9D7T8X8_9MICO</name>
<reference evidence="2" key="1">
    <citation type="submission" date="2020-10" db="EMBL/GenBank/DDBJ databases">
        <title>Connecting structure to function with the recovery of over 1000 high-quality activated sludge metagenome-assembled genomes encoding full-length rRNA genes using long-read sequencing.</title>
        <authorList>
            <person name="Singleton C.M."/>
            <person name="Petriglieri F."/>
            <person name="Kristensen J.M."/>
            <person name="Kirkegaard R.H."/>
            <person name="Michaelsen T.Y."/>
            <person name="Andersen M.H."/>
            <person name="Karst S.M."/>
            <person name="Dueholm M.S."/>
            <person name="Nielsen P.H."/>
            <person name="Albertsen M."/>
        </authorList>
    </citation>
    <scope>NUCLEOTIDE SEQUENCE</scope>
    <source>
        <strain evidence="2">Ribe_18-Q3-R11-54_MAXAC.001</strain>
    </source>
</reference>
<gene>
    <name evidence="2" type="ORF">IPP00_06280</name>
</gene>
<comment type="caution">
    <text evidence="2">The sequence shown here is derived from an EMBL/GenBank/DDBJ whole genome shotgun (WGS) entry which is preliminary data.</text>
</comment>
<proteinExistence type="predicted"/>
<organism evidence="2 3">
    <name type="scientific">Candidatus Phosphoribacter hodrii</name>
    <dbReference type="NCBI Taxonomy" id="2953743"/>
    <lineage>
        <taxon>Bacteria</taxon>
        <taxon>Bacillati</taxon>
        <taxon>Actinomycetota</taxon>
        <taxon>Actinomycetes</taxon>
        <taxon>Micrococcales</taxon>
        <taxon>Dermatophilaceae</taxon>
        <taxon>Candidatus Phosphoribacter</taxon>
    </lineage>
</organism>
<protein>
    <submittedName>
        <fullName evidence="2">Uncharacterized protein</fullName>
    </submittedName>
</protein>